<dbReference type="Proteomes" id="UP000317496">
    <property type="component" value="Chromosome"/>
</dbReference>
<evidence type="ECO:0000313" key="2">
    <source>
        <dbReference type="EMBL" id="QDO98763.1"/>
    </source>
</evidence>
<feature type="compositionally biased region" description="Basic and acidic residues" evidence="1">
    <location>
        <begin position="99"/>
        <end position="122"/>
    </location>
</feature>
<dbReference type="KEGG" id="fer:FNB15_16430"/>
<dbReference type="RefSeq" id="WP_144069744.1">
    <property type="nucleotide sequence ID" value="NZ_CP041636.1"/>
</dbReference>
<organism evidence="2 3">
    <name type="scientific">Ferrovibrio terrae</name>
    <dbReference type="NCBI Taxonomy" id="2594003"/>
    <lineage>
        <taxon>Bacteria</taxon>
        <taxon>Pseudomonadati</taxon>
        <taxon>Pseudomonadota</taxon>
        <taxon>Alphaproteobacteria</taxon>
        <taxon>Rhodospirillales</taxon>
        <taxon>Rhodospirillaceae</taxon>
        <taxon>Ferrovibrio</taxon>
    </lineage>
</organism>
<evidence type="ECO:0000313" key="3">
    <source>
        <dbReference type="Proteomes" id="UP000317496"/>
    </source>
</evidence>
<name>A0A516H4Q1_9PROT</name>
<reference evidence="2 3" key="1">
    <citation type="submission" date="2019-07" db="EMBL/GenBank/DDBJ databases">
        <title>Genome sequencing for Ferrovibrio sp. K5.</title>
        <authorList>
            <person name="Park S.-J."/>
        </authorList>
    </citation>
    <scope>NUCLEOTIDE SEQUENCE [LARGE SCALE GENOMIC DNA]</scope>
    <source>
        <strain evidence="2 3">K5</strain>
    </source>
</reference>
<proteinExistence type="predicted"/>
<feature type="compositionally biased region" description="Polar residues" evidence="1">
    <location>
        <begin position="85"/>
        <end position="95"/>
    </location>
</feature>
<keyword evidence="3" id="KW-1185">Reference proteome</keyword>
<gene>
    <name evidence="2" type="ORF">FNB15_16430</name>
</gene>
<feature type="region of interest" description="Disordered" evidence="1">
    <location>
        <begin position="84"/>
        <end position="150"/>
    </location>
</feature>
<evidence type="ECO:0000256" key="1">
    <source>
        <dbReference type="SAM" id="MobiDB-lite"/>
    </source>
</evidence>
<dbReference type="OrthoDB" id="7307795at2"/>
<protein>
    <recommendedName>
        <fullName evidence="4">Flagellar protein FlaG</fullName>
    </recommendedName>
</protein>
<sequence length="175" mass="18147">MPLDILGTVAASGSSGANARNTARVNDQISAAASSRDAAVSVHSESAPREEVQVSSPSANLAVFVSPFIRFDITARLAIVEIRNSETGEVQQQYPSPRAVREYQQHLPEDSSLRPQGGHDRTVPQPRIIGSAEDRAASAPAPNPTAPAPQVVAASAAAFSSLQGVPTGSKQVAEA</sequence>
<dbReference type="EMBL" id="CP041636">
    <property type="protein sequence ID" value="QDO98763.1"/>
    <property type="molecule type" value="Genomic_DNA"/>
</dbReference>
<dbReference type="AlphaFoldDB" id="A0A516H4Q1"/>
<evidence type="ECO:0008006" key="4">
    <source>
        <dbReference type="Google" id="ProtNLM"/>
    </source>
</evidence>
<accession>A0A516H4Q1</accession>